<dbReference type="Proteomes" id="UP000324748">
    <property type="component" value="Unassembled WGS sequence"/>
</dbReference>
<organism evidence="5 6">
    <name type="scientific">Puccinia graminis f. sp. tritici</name>
    <dbReference type="NCBI Taxonomy" id="56615"/>
    <lineage>
        <taxon>Eukaryota</taxon>
        <taxon>Fungi</taxon>
        <taxon>Dikarya</taxon>
        <taxon>Basidiomycota</taxon>
        <taxon>Pucciniomycotina</taxon>
        <taxon>Pucciniomycetes</taxon>
        <taxon>Pucciniales</taxon>
        <taxon>Pucciniaceae</taxon>
        <taxon>Puccinia</taxon>
    </lineage>
</organism>
<dbReference type="GO" id="GO:0009086">
    <property type="term" value="P:methionine biosynthetic process"/>
    <property type="evidence" value="ECO:0007669"/>
    <property type="project" value="TreeGrafter"/>
</dbReference>
<evidence type="ECO:0000256" key="3">
    <source>
        <dbReference type="SAM" id="MobiDB-lite"/>
    </source>
</evidence>
<comment type="similarity">
    <text evidence="1">Belongs to the AB hydrolase superfamily. MetX family.</text>
</comment>
<reference evidence="5 6" key="1">
    <citation type="submission" date="2019-05" db="EMBL/GenBank/DDBJ databases">
        <title>Emergence of the Ug99 lineage of the wheat stem rust pathogen through somatic hybridization.</title>
        <authorList>
            <person name="Li F."/>
            <person name="Upadhyaya N.M."/>
            <person name="Sperschneider J."/>
            <person name="Matny O."/>
            <person name="Nguyen-Phuc H."/>
            <person name="Mago R."/>
            <person name="Raley C."/>
            <person name="Miller M.E."/>
            <person name="Silverstein K.A.T."/>
            <person name="Henningsen E."/>
            <person name="Hirsch C.D."/>
            <person name="Visser B."/>
            <person name="Pretorius Z.A."/>
            <person name="Steffenson B.J."/>
            <person name="Schwessinger B."/>
            <person name="Dodds P.N."/>
            <person name="Figueroa M."/>
        </authorList>
    </citation>
    <scope>NUCLEOTIDE SEQUENCE [LARGE SCALE GENOMIC DNA]</scope>
    <source>
        <strain evidence="5">21-0</strain>
    </source>
</reference>
<dbReference type="EMBL" id="VSWC01000196">
    <property type="protein sequence ID" value="KAA1066378.1"/>
    <property type="molecule type" value="Genomic_DNA"/>
</dbReference>
<dbReference type="InterPro" id="IPR000073">
    <property type="entry name" value="AB_hydrolase_1"/>
</dbReference>
<feature type="active site" evidence="2">
    <location>
        <position position="429"/>
    </location>
</feature>
<dbReference type="Gene3D" id="3.40.50.1820">
    <property type="entry name" value="alpha/beta hydrolase"/>
    <property type="match status" value="1"/>
</dbReference>
<evidence type="ECO:0000259" key="4">
    <source>
        <dbReference type="Pfam" id="PF00561"/>
    </source>
</evidence>
<dbReference type="GO" id="GO:0009001">
    <property type="term" value="F:serine O-acetyltransferase activity"/>
    <property type="evidence" value="ECO:0007669"/>
    <property type="project" value="TreeGrafter"/>
</dbReference>
<proteinExistence type="inferred from homology"/>
<dbReference type="GO" id="GO:0005739">
    <property type="term" value="C:mitochondrion"/>
    <property type="evidence" value="ECO:0007669"/>
    <property type="project" value="TreeGrafter"/>
</dbReference>
<feature type="compositionally biased region" description="Basic and acidic residues" evidence="3">
    <location>
        <begin position="53"/>
        <end position="70"/>
    </location>
</feature>
<evidence type="ECO:0000313" key="6">
    <source>
        <dbReference type="Proteomes" id="UP000324748"/>
    </source>
</evidence>
<feature type="domain" description="AB hydrolase-1" evidence="4">
    <location>
        <begin position="111"/>
        <end position="474"/>
    </location>
</feature>
<dbReference type="HAMAP" id="MF_00296">
    <property type="entry name" value="MetX_acyltransf"/>
    <property type="match status" value="1"/>
</dbReference>
<dbReference type="SUPFAM" id="SSF53474">
    <property type="entry name" value="alpha/beta-Hydrolases"/>
    <property type="match status" value="1"/>
</dbReference>
<dbReference type="GO" id="GO:0009092">
    <property type="term" value="P:homoserine metabolic process"/>
    <property type="evidence" value="ECO:0007669"/>
    <property type="project" value="TreeGrafter"/>
</dbReference>
<dbReference type="InterPro" id="IPR029058">
    <property type="entry name" value="AB_hydrolase_fold"/>
</dbReference>
<dbReference type="PANTHER" id="PTHR32268:SF16">
    <property type="entry name" value="SERINE O-SUCCINYLTRANSFERASE"/>
    <property type="match status" value="1"/>
</dbReference>
<dbReference type="OrthoDB" id="444135at2759"/>
<comment type="caution">
    <text evidence="5">The sequence shown here is derived from an EMBL/GenBank/DDBJ whole genome shotgun (WGS) entry which is preliminary data.</text>
</comment>
<feature type="active site" description="Nucleophile" evidence="2">
    <location>
        <position position="217"/>
    </location>
</feature>
<evidence type="ECO:0000256" key="1">
    <source>
        <dbReference type="ARBA" id="ARBA00006886"/>
    </source>
</evidence>
<dbReference type="PIRSF" id="PIRSF000443">
    <property type="entry name" value="Homoser_Ac_trans"/>
    <property type="match status" value="1"/>
</dbReference>
<protein>
    <recommendedName>
        <fullName evidence="4">AB hydrolase-1 domain-containing protein</fullName>
    </recommendedName>
</protein>
<accession>A0A5B0LRZ2</accession>
<evidence type="ECO:0000313" key="5">
    <source>
        <dbReference type="EMBL" id="KAA1066378.1"/>
    </source>
</evidence>
<evidence type="ECO:0000256" key="2">
    <source>
        <dbReference type="PIRSR" id="PIRSR000443-1"/>
    </source>
</evidence>
<dbReference type="GO" id="GO:0004414">
    <property type="term" value="F:homoserine O-acetyltransferase activity"/>
    <property type="evidence" value="ECO:0007669"/>
    <property type="project" value="TreeGrafter"/>
</dbReference>
<keyword evidence="6" id="KW-1185">Reference proteome</keyword>
<dbReference type="PANTHER" id="PTHR32268">
    <property type="entry name" value="HOMOSERINE O-ACETYLTRANSFERASE"/>
    <property type="match status" value="1"/>
</dbReference>
<dbReference type="NCBIfam" id="NF001209">
    <property type="entry name" value="PRK00175.1"/>
    <property type="match status" value="1"/>
</dbReference>
<dbReference type="GO" id="GO:0006535">
    <property type="term" value="P:cysteine biosynthetic process from serine"/>
    <property type="evidence" value="ECO:0007669"/>
    <property type="project" value="TreeGrafter"/>
</dbReference>
<feature type="region of interest" description="Disordered" evidence="3">
    <location>
        <begin position="47"/>
        <end position="71"/>
    </location>
</feature>
<feature type="active site" evidence="2">
    <location>
        <position position="470"/>
    </location>
</feature>
<dbReference type="AlphaFoldDB" id="A0A5B0LRZ2"/>
<sequence>MIIAYLGRHQLMGRVLRPVSRSPIRPATSLQKSPKRSVNFGLSAYQCGSKHTSSRDAPDHKEPGPTDRRKMGTGYQIYHHSTPFKLDYGQSLPSFDLAYEVWGKLSERKDNVLLLHTGLPASSHAKSHEEDPSPGWWEKFIGYGSDYPIDLDRYFVVCCNPLGSSFGSTAPKSINPLTGQRYGTDFPVVSIFDMVRAQFKLLDYLGLDQVYASIGSSMGGMQSIAAAWLEPERINRVVSISGCGRIGPAGIAIRYAQRSVLMADPNWNNGFYYDSSPPHLGMKLARQVAAVTYGSRQEWERRFGRRKRPVTDQEAHSVLSPPTLSAEFLMETWLDYSAEQFCLKYDANSWLYVSKAMELFDMTVEGLNQLKKYRAGSPSLSELSVSDQENGVANVSPSFCHHNIVASLSQTFQKFRSTQEFLIVGVQTDVLFPVGQQRDLAEAIRSCASSSPQQKAPSVTYVELDSPFGHDAFLIDLKAVGGAVRGFLS</sequence>
<dbReference type="Pfam" id="PF00561">
    <property type="entry name" value="Abhydrolase_1"/>
    <property type="match status" value="1"/>
</dbReference>
<dbReference type="InterPro" id="IPR008220">
    <property type="entry name" value="HAT_MetX-like"/>
</dbReference>
<gene>
    <name evidence="5" type="ORF">PGT21_029524</name>
</gene>
<name>A0A5B0LRZ2_PUCGR</name>